<feature type="chain" id="PRO_5012864903" evidence="1">
    <location>
        <begin position="16"/>
        <end position="395"/>
    </location>
</feature>
<evidence type="ECO:0000313" key="2">
    <source>
        <dbReference type="EMBL" id="OMH78754.1"/>
    </source>
</evidence>
<sequence>MRTILPLILVPYTIGAAVLTTSCREKSAWCTNNDGTGREFEYCHNGEISKDSCTIGTFCSKVGTGIECIKTKSTDIIENQGLLRRRDRLNDIRKSVFYRTMRTLNSGIAAGSSQKTGKILDTLSSQLKNDTSDFSLYLETLNTSFEDNSDTVAVTLDRSIEIFTNGTDSSTQKVSTALRALSGNEKKASDTFAVLFNSVKSNDQLKNQFNNFLSAFNRQVITNRSFKINSTNIEPVANKFDTTLSKVFGCSSGFAKALTDNGGGSSFGEIVQSYFNGDDHTVTLFVDTFASFVSLASGEPTPVMNTALNILSGKKLGVVSQVLPFLLGQTQKMSTDLPNLVDSYLDFLNAISSLIEPIIKDIVATSALDGLCASDVIYTLISTISISVSMGITTF</sequence>
<dbReference type="Proteomes" id="UP000188320">
    <property type="component" value="Unassembled WGS sequence"/>
</dbReference>
<protein>
    <submittedName>
        <fullName evidence="2">Uncharacterized protein</fullName>
    </submittedName>
</protein>
<comment type="caution">
    <text evidence="2">The sequence shown here is derived from an EMBL/GenBank/DDBJ whole genome shotgun (WGS) entry which is preliminary data.</text>
</comment>
<dbReference type="PROSITE" id="PS51257">
    <property type="entry name" value="PROKAR_LIPOPROTEIN"/>
    <property type="match status" value="1"/>
</dbReference>
<evidence type="ECO:0000313" key="3">
    <source>
        <dbReference type="Proteomes" id="UP000188320"/>
    </source>
</evidence>
<feature type="signal peptide" evidence="1">
    <location>
        <begin position="1"/>
        <end position="15"/>
    </location>
</feature>
<gene>
    <name evidence="2" type="ORF">AX774_g7850</name>
</gene>
<evidence type="ECO:0000256" key="1">
    <source>
        <dbReference type="SAM" id="SignalP"/>
    </source>
</evidence>
<keyword evidence="1" id="KW-0732">Signal</keyword>
<accession>A0A1R1PCQ4</accession>
<proteinExistence type="predicted"/>
<keyword evidence="3" id="KW-1185">Reference proteome</keyword>
<name>A0A1R1PCQ4_ZANCU</name>
<dbReference type="AlphaFoldDB" id="A0A1R1PCQ4"/>
<reference evidence="3" key="1">
    <citation type="submission" date="2017-01" db="EMBL/GenBank/DDBJ databases">
        <authorList>
            <person name="Wang Y."/>
            <person name="White M."/>
            <person name="Kvist S."/>
            <person name="Moncalvo J.-M."/>
        </authorList>
    </citation>
    <scope>NUCLEOTIDE SEQUENCE [LARGE SCALE GENOMIC DNA]</scope>
    <source>
        <strain evidence="3">COL-18-3</strain>
    </source>
</reference>
<organism evidence="2 3">
    <name type="scientific">Zancudomyces culisetae</name>
    <name type="common">Gut fungus</name>
    <name type="synonym">Smittium culisetae</name>
    <dbReference type="NCBI Taxonomy" id="1213189"/>
    <lineage>
        <taxon>Eukaryota</taxon>
        <taxon>Fungi</taxon>
        <taxon>Fungi incertae sedis</taxon>
        <taxon>Zoopagomycota</taxon>
        <taxon>Kickxellomycotina</taxon>
        <taxon>Harpellomycetes</taxon>
        <taxon>Harpellales</taxon>
        <taxon>Legeriomycetaceae</taxon>
        <taxon>Zancudomyces</taxon>
    </lineage>
</organism>
<dbReference type="EMBL" id="LSSK01001815">
    <property type="protein sequence ID" value="OMH78754.1"/>
    <property type="molecule type" value="Genomic_DNA"/>
</dbReference>